<feature type="transmembrane region" description="Helical" evidence="1">
    <location>
        <begin position="12"/>
        <end position="31"/>
    </location>
</feature>
<sequence>MNIVIAFLEIKLSIKYVIILLFGFYLAVATIEPDSKTHETEDIRLDLCLTANAHQQTNTDVSHSTTVQPVTVDNPVRSPLFSSPYTSYQSPRLHKIEQETSQVSITALESALAVKDFELYLQLLQSQKESRTNAFELFADEPVDHDWAQSQEYEYSELLNQDVLSSYPFEEVQCRSNQCAIKVFVQSDDEIRTLSKDLNSVLDQQSKGQGALPVMIERDPNTEQLTVYIARTMQGFNLSGQGAGNIK</sequence>
<accession>A0A0F6AG07</accession>
<dbReference type="EMBL" id="AUXW01000079">
    <property type="protein sequence ID" value="KKE85152.1"/>
    <property type="molecule type" value="Genomic_DNA"/>
</dbReference>
<evidence type="ECO:0000256" key="1">
    <source>
        <dbReference type="SAM" id="Phobius"/>
    </source>
</evidence>
<gene>
    <name evidence="2" type="ORF">N479_06860</name>
</gene>
<evidence type="ECO:0000313" key="2">
    <source>
        <dbReference type="EMBL" id="KKE85152.1"/>
    </source>
</evidence>
<keyword evidence="1" id="KW-1133">Transmembrane helix</keyword>
<keyword evidence="1" id="KW-0812">Transmembrane</keyword>
<name>A0A0F6AG07_9GAMM</name>
<keyword evidence="1" id="KW-0472">Membrane</keyword>
<proteinExistence type="predicted"/>
<evidence type="ECO:0000313" key="3">
    <source>
        <dbReference type="Proteomes" id="UP000033434"/>
    </source>
</evidence>
<organism evidence="2 3">
    <name type="scientific">Pseudoalteromonas luteoviolacea S4054</name>
    <dbReference type="NCBI Taxonomy" id="1129367"/>
    <lineage>
        <taxon>Bacteria</taxon>
        <taxon>Pseudomonadati</taxon>
        <taxon>Pseudomonadota</taxon>
        <taxon>Gammaproteobacteria</taxon>
        <taxon>Alteromonadales</taxon>
        <taxon>Pseudoalteromonadaceae</taxon>
        <taxon>Pseudoalteromonas</taxon>
    </lineage>
</organism>
<dbReference type="Proteomes" id="UP000033434">
    <property type="component" value="Unassembled WGS sequence"/>
</dbReference>
<dbReference type="RefSeq" id="WP_046354803.1">
    <property type="nucleotide sequence ID" value="NZ_AUXW01000079.1"/>
</dbReference>
<reference evidence="2 3" key="1">
    <citation type="journal article" date="2015" name="BMC Genomics">
        <title>Genome mining reveals unlocked bioactive potential of marine Gram-negative bacteria.</title>
        <authorList>
            <person name="Machado H."/>
            <person name="Sonnenschein E.C."/>
            <person name="Melchiorsen J."/>
            <person name="Gram L."/>
        </authorList>
    </citation>
    <scope>NUCLEOTIDE SEQUENCE [LARGE SCALE GENOMIC DNA]</scope>
    <source>
        <strain evidence="2 3">S4054</strain>
    </source>
</reference>
<dbReference type="PATRIC" id="fig|1129367.4.peg.1005"/>
<dbReference type="AlphaFoldDB" id="A0A0F6AG07"/>
<protein>
    <submittedName>
        <fullName evidence="2">Uncharacterized protein</fullName>
    </submittedName>
</protein>
<comment type="caution">
    <text evidence="2">The sequence shown here is derived from an EMBL/GenBank/DDBJ whole genome shotgun (WGS) entry which is preliminary data.</text>
</comment>